<sequence>MRKQRISIHPYLWLLLGLLVLSGLFYSVYFVFIPKSQHAAQVNAAETTKDRAKVFTSAAPYRVLEDYKLKNADLPIYDFGKLQITKSKISRGMALNVKKGHVLKQYTTPDGNGMLYFIQREQKLENQAWTQVDMAAMEPQADQPVQETIAYTFGPMTEPFTQSTQLCGFLSDHEFLYTTVLNDEQQWVYQVNKMNLASKTITPVLELFRYEELPSNAGKALPVIYSAVLTPDMKHLFVRDSINGITHYDLQTGARKWIVSGSNEIHPGEHFEIIGNSGIAIYGANRYQSDVSWIDMNDGSVRQPFSSEQGFVDPGTDAKGKVMYYNFTYDRSDSNVLKGDNQTLLLSYGVQLVDFKGNMLKRFALPKDSKDRLEFGGYSESKKAVLLHQYTIGTNSKGAAYKKTVRWLIGDMATGTMTELKKVDVPDSWDKNDIVFGKICIEPYSPVAEAQVFVNVADNSYYMSRWKTKQVALHQDEDVVMFADVVSKRVFSSSFTRPDLLVAAFSYKKYNWDNQDFGWMNGRWMARYQNQPDGDKIFFFQIN</sequence>
<evidence type="ECO:0000256" key="1">
    <source>
        <dbReference type="SAM" id="Phobius"/>
    </source>
</evidence>
<feature type="transmembrane region" description="Helical" evidence="1">
    <location>
        <begin position="12"/>
        <end position="32"/>
    </location>
</feature>
<dbReference type="InterPro" id="IPR011044">
    <property type="entry name" value="Quino_amine_DH_bsu"/>
</dbReference>
<protein>
    <recommendedName>
        <fullName evidence="4">Arylsulfotransferase N-terminal domain-containing protein</fullName>
    </recommendedName>
</protein>
<keyword evidence="1" id="KW-0812">Transmembrane</keyword>
<evidence type="ECO:0008006" key="4">
    <source>
        <dbReference type="Google" id="ProtNLM"/>
    </source>
</evidence>
<reference evidence="3" key="1">
    <citation type="journal article" date="2019" name="Int. J. Syst. Evol. Microbiol.">
        <title>The Global Catalogue of Microorganisms (GCM) 10K type strain sequencing project: providing services to taxonomists for standard genome sequencing and annotation.</title>
        <authorList>
            <consortium name="The Broad Institute Genomics Platform"/>
            <consortium name="The Broad Institute Genome Sequencing Center for Infectious Disease"/>
            <person name="Wu L."/>
            <person name="Ma J."/>
        </authorList>
    </citation>
    <scope>NUCLEOTIDE SEQUENCE [LARGE SCALE GENOMIC DNA]</scope>
    <source>
        <strain evidence="3">CCUG 53270</strain>
    </source>
</reference>
<proteinExistence type="predicted"/>
<accession>A0ABW3UF14</accession>
<keyword evidence="1" id="KW-0472">Membrane</keyword>
<dbReference type="EMBL" id="JBHTLU010000007">
    <property type="protein sequence ID" value="MFD1219081.1"/>
    <property type="molecule type" value="Genomic_DNA"/>
</dbReference>
<dbReference type="Proteomes" id="UP001597180">
    <property type="component" value="Unassembled WGS sequence"/>
</dbReference>
<evidence type="ECO:0000313" key="3">
    <source>
        <dbReference type="Proteomes" id="UP001597180"/>
    </source>
</evidence>
<comment type="caution">
    <text evidence="2">The sequence shown here is derived from an EMBL/GenBank/DDBJ whole genome shotgun (WGS) entry which is preliminary data.</text>
</comment>
<keyword evidence="3" id="KW-1185">Reference proteome</keyword>
<keyword evidence="1" id="KW-1133">Transmembrane helix</keyword>
<dbReference type="RefSeq" id="WP_345591465.1">
    <property type="nucleotide sequence ID" value="NZ_BAABJG010000027.1"/>
</dbReference>
<gene>
    <name evidence="2" type="ORF">ACFQ4B_03015</name>
</gene>
<name>A0ABW3UF14_9BACL</name>
<evidence type="ECO:0000313" key="2">
    <source>
        <dbReference type="EMBL" id="MFD1219081.1"/>
    </source>
</evidence>
<organism evidence="2 3">
    <name type="scientific">Paenibacillus vulneris</name>
    <dbReference type="NCBI Taxonomy" id="1133364"/>
    <lineage>
        <taxon>Bacteria</taxon>
        <taxon>Bacillati</taxon>
        <taxon>Bacillota</taxon>
        <taxon>Bacilli</taxon>
        <taxon>Bacillales</taxon>
        <taxon>Paenibacillaceae</taxon>
        <taxon>Paenibacillus</taxon>
    </lineage>
</organism>
<dbReference type="SUPFAM" id="SSF50969">
    <property type="entry name" value="YVTN repeat-like/Quinoprotein amine dehydrogenase"/>
    <property type="match status" value="1"/>
</dbReference>